<protein>
    <recommendedName>
        <fullName evidence="4">Secreted protein</fullName>
    </recommendedName>
</protein>
<accession>A0AAV5W230</accession>
<evidence type="ECO:0008006" key="4">
    <source>
        <dbReference type="Google" id="ProtNLM"/>
    </source>
</evidence>
<dbReference type="AlphaFoldDB" id="A0AAV5W230"/>
<organism evidence="2 3">
    <name type="scientific">Pristionchus fissidentatus</name>
    <dbReference type="NCBI Taxonomy" id="1538716"/>
    <lineage>
        <taxon>Eukaryota</taxon>
        <taxon>Metazoa</taxon>
        <taxon>Ecdysozoa</taxon>
        <taxon>Nematoda</taxon>
        <taxon>Chromadorea</taxon>
        <taxon>Rhabditida</taxon>
        <taxon>Rhabditina</taxon>
        <taxon>Diplogasteromorpha</taxon>
        <taxon>Diplogasteroidea</taxon>
        <taxon>Neodiplogasteridae</taxon>
        <taxon>Pristionchus</taxon>
    </lineage>
</organism>
<feature type="compositionally biased region" description="Polar residues" evidence="1">
    <location>
        <begin position="47"/>
        <end position="56"/>
    </location>
</feature>
<keyword evidence="3" id="KW-1185">Reference proteome</keyword>
<feature type="region of interest" description="Disordered" evidence="1">
    <location>
        <begin position="39"/>
        <end position="62"/>
    </location>
</feature>
<comment type="caution">
    <text evidence="2">The sequence shown here is derived from an EMBL/GenBank/DDBJ whole genome shotgun (WGS) entry which is preliminary data.</text>
</comment>
<feature type="non-terminal residue" evidence="2">
    <location>
        <position position="62"/>
    </location>
</feature>
<sequence>MQYLPFFLLFSLTSSRPDFDAAIPFFELDDAKISGSYRHRANRPQKAASTVATTTRAPPVFG</sequence>
<evidence type="ECO:0000256" key="1">
    <source>
        <dbReference type="SAM" id="MobiDB-lite"/>
    </source>
</evidence>
<dbReference type="EMBL" id="BTSY01000004">
    <property type="protein sequence ID" value="GMT23979.1"/>
    <property type="molecule type" value="Genomic_DNA"/>
</dbReference>
<evidence type="ECO:0000313" key="2">
    <source>
        <dbReference type="EMBL" id="GMT23979.1"/>
    </source>
</evidence>
<name>A0AAV5W230_9BILA</name>
<evidence type="ECO:0000313" key="3">
    <source>
        <dbReference type="Proteomes" id="UP001432322"/>
    </source>
</evidence>
<gene>
    <name evidence="2" type="ORF">PFISCL1PPCAC_15276</name>
</gene>
<dbReference type="Proteomes" id="UP001432322">
    <property type="component" value="Unassembled WGS sequence"/>
</dbReference>
<proteinExistence type="predicted"/>
<reference evidence="2" key="1">
    <citation type="submission" date="2023-10" db="EMBL/GenBank/DDBJ databases">
        <title>Genome assembly of Pristionchus species.</title>
        <authorList>
            <person name="Yoshida K."/>
            <person name="Sommer R.J."/>
        </authorList>
    </citation>
    <scope>NUCLEOTIDE SEQUENCE</scope>
    <source>
        <strain evidence="2">RS5133</strain>
    </source>
</reference>